<evidence type="ECO:0000256" key="1">
    <source>
        <dbReference type="ARBA" id="ARBA00022884"/>
    </source>
</evidence>
<dbReference type="EMBL" id="LVVT01000014">
    <property type="protein sequence ID" value="TQS82824.1"/>
    <property type="molecule type" value="Genomic_DNA"/>
</dbReference>
<dbReference type="Proteomes" id="UP000752814">
    <property type="component" value="Unassembled WGS sequence"/>
</dbReference>
<evidence type="ECO:0000313" key="4">
    <source>
        <dbReference type="EMBL" id="TQS82824.1"/>
    </source>
</evidence>
<evidence type="ECO:0000313" key="5">
    <source>
        <dbReference type="Proteomes" id="UP000752814"/>
    </source>
</evidence>
<proteinExistence type="predicted"/>
<organism evidence="4 5">
    <name type="scientific">Candidatus Methanomassiliicoccus intestinalis</name>
    <dbReference type="NCBI Taxonomy" id="1406512"/>
    <lineage>
        <taxon>Archaea</taxon>
        <taxon>Methanobacteriati</taxon>
        <taxon>Thermoplasmatota</taxon>
        <taxon>Thermoplasmata</taxon>
        <taxon>Methanomassiliicoccales</taxon>
        <taxon>Methanomassiliicoccaceae</taxon>
        <taxon>Methanomassiliicoccus</taxon>
    </lineage>
</organism>
<dbReference type="NCBIfam" id="TIGR03665">
    <property type="entry name" value="arCOG04150"/>
    <property type="match status" value="1"/>
</dbReference>
<feature type="domain" description="K Homology" evidence="3">
    <location>
        <begin position="4"/>
        <end position="65"/>
    </location>
</feature>
<dbReference type="AlphaFoldDB" id="A0A8J8PD52"/>
<reference evidence="4" key="1">
    <citation type="submission" date="2016-03" db="EMBL/GenBank/DDBJ databases">
        <authorList>
            <person name="Borrel G."/>
            <person name="Mccann A."/>
            <person name="O'Toole P.W."/>
        </authorList>
    </citation>
    <scope>NUCLEOTIDE SEQUENCE</scope>
    <source>
        <strain evidence="4">183</strain>
    </source>
</reference>
<evidence type="ECO:0000256" key="2">
    <source>
        <dbReference type="PROSITE-ProRule" id="PRU00117"/>
    </source>
</evidence>
<protein>
    <submittedName>
        <fullName evidence="4">RNA-processing protein</fullName>
    </submittedName>
</protein>
<dbReference type="InterPro" id="IPR019964">
    <property type="entry name" value="KH_domain_protein_archaea"/>
</dbReference>
<dbReference type="SUPFAM" id="SSF54791">
    <property type="entry name" value="Eukaryotic type KH-domain (KH-domain type I)"/>
    <property type="match status" value="2"/>
</dbReference>
<dbReference type="Gene3D" id="3.30.1370.10">
    <property type="entry name" value="K Homology domain, type 1"/>
    <property type="match status" value="2"/>
</dbReference>
<evidence type="ECO:0000259" key="3">
    <source>
        <dbReference type="SMART" id="SM00322"/>
    </source>
</evidence>
<name>A0A8J8PD52_9ARCH</name>
<accession>A0A8J8PD52</accession>
<dbReference type="GeneID" id="41323753"/>
<feature type="domain" description="K Homology" evidence="3">
    <location>
        <begin position="79"/>
        <end position="153"/>
    </location>
</feature>
<dbReference type="PANTHER" id="PTHR12826:SF13">
    <property type="entry name" value="RNA-BINDING PROTEIN PNO1"/>
    <property type="match status" value="1"/>
</dbReference>
<dbReference type="InterPro" id="IPR004088">
    <property type="entry name" value="KH_dom_type_1"/>
</dbReference>
<dbReference type="OMA" id="MQHVKIP"/>
<comment type="caution">
    <text evidence="4">The sequence shown here is derived from an EMBL/GenBank/DDBJ whole genome shotgun (WGS) entry which is preliminary data.</text>
</comment>
<gene>
    <name evidence="4" type="ORF">A3207_02430</name>
</gene>
<dbReference type="SMART" id="SM00322">
    <property type="entry name" value="KH"/>
    <property type="match status" value="2"/>
</dbReference>
<dbReference type="Pfam" id="PF00013">
    <property type="entry name" value="KH_1"/>
    <property type="match status" value="1"/>
</dbReference>
<dbReference type="InterPro" id="IPR036612">
    <property type="entry name" value="KH_dom_type_1_sf"/>
</dbReference>
<dbReference type="RefSeq" id="WP_020449219.1">
    <property type="nucleotide sequence ID" value="NZ_CAYAXV010000005.1"/>
</dbReference>
<sequence length="179" mass="20010">MRLIRIPKERVGALIGEKGETKALVQKITGVKLNISSEGEVDIEENPDDPVASLKVMDFVKAVGRGFSPQRAMRLLEEDEYLEVIEIADYIGSKKPEQMTRVRSRLIGSQGKTRRIIEDLTGVNMSIFGSTVCLIGNSVQLPVAKTAVEMILRGSEHSTVYRYLERSRPMLRIAEMGFD</sequence>
<dbReference type="PANTHER" id="PTHR12826">
    <property type="entry name" value="RIBONUCLEASE Y"/>
    <property type="match status" value="1"/>
</dbReference>
<dbReference type="PROSITE" id="PS50084">
    <property type="entry name" value="KH_TYPE_1"/>
    <property type="match status" value="1"/>
</dbReference>
<dbReference type="InterPro" id="IPR004087">
    <property type="entry name" value="KH_dom"/>
</dbReference>
<keyword evidence="1 2" id="KW-0694">RNA-binding</keyword>
<dbReference type="GO" id="GO:0003723">
    <property type="term" value="F:RNA binding"/>
    <property type="evidence" value="ECO:0007669"/>
    <property type="project" value="UniProtKB-UniRule"/>
</dbReference>
<dbReference type="Pfam" id="PF22891">
    <property type="entry name" value="KH_PNO1_2nd"/>
    <property type="match status" value="1"/>
</dbReference>
<dbReference type="InterPro" id="IPR055211">
    <property type="entry name" value="KH_PNO1_2nd"/>
</dbReference>